<name>A0A8X6J1F4_TRICU</name>
<sequence length="99" mass="11698">MAYPGRRGEESEDVIRKQPRIGAEEYFQSVRKVTESENTKQDKRVKNVLNDAQEKKRQIVSLTIKRNLFQQFFLSSVWKRSKAKVAISRNILAMVEFFF</sequence>
<keyword evidence="2" id="KW-1185">Reference proteome</keyword>
<protein>
    <submittedName>
        <fullName evidence="1">Uncharacterized protein</fullName>
    </submittedName>
</protein>
<accession>A0A8X6J1F4</accession>
<organism evidence="1 2">
    <name type="scientific">Trichonephila clavata</name>
    <name type="common">Joro spider</name>
    <name type="synonym">Nephila clavata</name>
    <dbReference type="NCBI Taxonomy" id="2740835"/>
    <lineage>
        <taxon>Eukaryota</taxon>
        <taxon>Metazoa</taxon>
        <taxon>Ecdysozoa</taxon>
        <taxon>Arthropoda</taxon>
        <taxon>Chelicerata</taxon>
        <taxon>Arachnida</taxon>
        <taxon>Araneae</taxon>
        <taxon>Araneomorphae</taxon>
        <taxon>Entelegynae</taxon>
        <taxon>Araneoidea</taxon>
        <taxon>Nephilidae</taxon>
        <taxon>Trichonephila</taxon>
    </lineage>
</organism>
<dbReference type="Proteomes" id="UP000887116">
    <property type="component" value="Unassembled WGS sequence"/>
</dbReference>
<dbReference type="AlphaFoldDB" id="A0A8X6J1F4"/>
<comment type="caution">
    <text evidence="1">The sequence shown here is derived from an EMBL/GenBank/DDBJ whole genome shotgun (WGS) entry which is preliminary data.</text>
</comment>
<dbReference type="EMBL" id="BMAO01037165">
    <property type="protein sequence ID" value="GFR15735.1"/>
    <property type="molecule type" value="Genomic_DNA"/>
</dbReference>
<reference evidence="1" key="1">
    <citation type="submission" date="2020-07" db="EMBL/GenBank/DDBJ databases">
        <title>Multicomponent nature underlies the extraordinary mechanical properties of spider dragline silk.</title>
        <authorList>
            <person name="Kono N."/>
            <person name="Nakamura H."/>
            <person name="Mori M."/>
            <person name="Yoshida Y."/>
            <person name="Ohtoshi R."/>
            <person name="Malay A.D."/>
            <person name="Moran D.A.P."/>
            <person name="Tomita M."/>
            <person name="Numata K."/>
            <person name="Arakawa K."/>
        </authorList>
    </citation>
    <scope>NUCLEOTIDE SEQUENCE</scope>
</reference>
<gene>
    <name evidence="1" type="ORF">TNCT_158921</name>
</gene>
<proteinExistence type="predicted"/>
<evidence type="ECO:0000313" key="2">
    <source>
        <dbReference type="Proteomes" id="UP000887116"/>
    </source>
</evidence>
<evidence type="ECO:0000313" key="1">
    <source>
        <dbReference type="EMBL" id="GFR15735.1"/>
    </source>
</evidence>